<evidence type="ECO:0000313" key="4">
    <source>
        <dbReference type="EMBL" id="MDC7684542.1"/>
    </source>
</evidence>
<reference evidence="4 5" key="1">
    <citation type="submission" date="2023-01" db="EMBL/GenBank/DDBJ databases">
        <title>Novel species of the genus Asticcacaulis isolated from rivers.</title>
        <authorList>
            <person name="Lu H."/>
        </authorList>
    </citation>
    <scope>NUCLEOTIDE SEQUENCE [LARGE SCALE GENOMIC DNA]</scope>
    <source>
        <strain evidence="4 5">BYS171W</strain>
    </source>
</reference>
<evidence type="ECO:0000256" key="2">
    <source>
        <dbReference type="SAM" id="SignalP"/>
    </source>
</evidence>
<dbReference type="PANTHER" id="PTHR37842">
    <property type="match status" value="1"/>
</dbReference>
<dbReference type="Gene3D" id="2.60.120.1620">
    <property type="match status" value="1"/>
</dbReference>
<accession>A0ABT5HWS8</accession>
<protein>
    <submittedName>
        <fullName evidence="4">Glycosyl hydrolase 115 family protein</fullName>
    </submittedName>
</protein>
<feature type="domain" description="Gylcosyl hydrolase 115 C-terminal" evidence="3">
    <location>
        <begin position="759"/>
        <end position="920"/>
    </location>
</feature>
<dbReference type="InterPro" id="IPR042301">
    <property type="entry name" value="GH115_sf"/>
</dbReference>
<evidence type="ECO:0000313" key="5">
    <source>
        <dbReference type="Proteomes" id="UP001214854"/>
    </source>
</evidence>
<keyword evidence="1 4" id="KW-0378">Hydrolase</keyword>
<dbReference type="Pfam" id="PF15979">
    <property type="entry name" value="Glyco_hydro_115"/>
    <property type="match status" value="1"/>
</dbReference>
<comment type="caution">
    <text evidence="4">The sequence shown here is derived from an EMBL/GenBank/DDBJ whole genome shotgun (WGS) entry which is preliminary data.</text>
</comment>
<dbReference type="Gene3D" id="3.30.379.10">
    <property type="entry name" value="Chitobiase/beta-hexosaminidase domain 2-like"/>
    <property type="match status" value="1"/>
</dbReference>
<dbReference type="Proteomes" id="UP001214854">
    <property type="component" value="Unassembled WGS sequence"/>
</dbReference>
<dbReference type="Gene3D" id="3.20.20.520">
    <property type="entry name" value="Glycosyl hydrolase family 115"/>
    <property type="match status" value="1"/>
</dbReference>
<evidence type="ECO:0000259" key="3">
    <source>
        <dbReference type="Pfam" id="PF17829"/>
    </source>
</evidence>
<name>A0ABT5HWS8_9CAUL</name>
<dbReference type="Gene3D" id="1.20.58.2150">
    <property type="match status" value="1"/>
</dbReference>
<dbReference type="RefSeq" id="WP_272749015.1">
    <property type="nucleotide sequence ID" value="NZ_JAQQKX010000013.1"/>
</dbReference>
<sequence>MGKTLINITVATGLIGLAVSTPVMAQDAVLFDGKSVAAVIHERDTTLGLAGDLLARDLKAVTGQAPNRSSDLKDCVRVCVVVARYDSPLVTTLARDAGLDPARLKGQWERYERVLVRSKTNPQTSYLLIAGSDTRGTVWGVIDLTREMGVSAWEWWADVTPRKVARLVVDGGNRTSETPSVQYRGIFLNDEDWGLQPWAAKTFEPEVKDIGPKTYARIFELMWRLKANTLWPAMHDSTKPFYQIKGNAEMARDYAIVMSTSHAEPMMRNNVREWDEKARGEFNFFTNREAMVKYWGERAEEVKAFENIWTIGLRGKHDSAMEGAKTPEQARDAMTEVFKIQRGLLAKAQNKPEDQVPQVLTLYKEVLDVYMTGLKVPEDVTLVWPEDNYGYINQLSTPEERKRKGGAGVYYHLSYWGRPHDYLWLATTHPALIREQMDRAYRMDARKIWIVNVGDIKPGEYLTQYFLDLAFDRKAFDQTPSEHLKVWTAQQFGADQASEIAAILTEYYDLAWARRPEFMGGGQTEPTRPNVISAYVRTGGDEAQARLDRYAELTRRAEAVGAALPADRRDAFFELVLYPVRASASLNERILKLDLAAVYAKAGRANVNALSDQAKAAHARIVADTAAYNGLGNGKWNGMMDMAPRRLPVFDAPIWPQWNLPSKAGCSVDASALTFTAGVPSVRYLSVYTGGQPGTWSLSGTSGLTSDAVSGDLNTANGFQQRVRLSYEGGETLAAGSVACGGKTIKVAARLLKGDAPAEVNRLITLPAVGFTHPLWQSSEPLEWEVVPGLGTQGAALRARLDLPSAREEPSARPITYSFATTAKADAVLRVIGLPVHPLTSANGLRLGVRIDGGPLQVLDFETFGRSEEWKQNVLSNSAVRTVTLSQLPAGQHRIEVYAMDPGFLLDRLEVRLDGAPDYYGASPAQ</sequence>
<keyword evidence="5" id="KW-1185">Reference proteome</keyword>
<feature type="signal peptide" evidence="2">
    <location>
        <begin position="1"/>
        <end position="25"/>
    </location>
</feature>
<organism evidence="4 5">
    <name type="scientific">Asticcacaulis aquaticus</name>
    <dbReference type="NCBI Taxonomy" id="2984212"/>
    <lineage>
        <taxon>Bacteria</taxon>
        <taxon>Pseudomonadati</taxon>
        <taxon>Pseudomonadota</taxon>
        <taxon>Alphaproteobacteria</taxon>
        <taxon>Caulobacterales</taxon>
        <taxon>Caulobacteraceae</taxon>
        <taxon>Asticcacaulis</taxon>
    </lineage>
</organism>
<dbReference type="EMBL" id="JAQQKX010000013">
    <property type="protein sequence ID" value="MDC7684542.1"/>
    <property type="molecule type" value="Genomic_DNA"/>
</dbReference>
<dbReference type="GO" id="GO:0016787">
    <property type="term" value="F:hydrolase activity"/>
    <property type="evidence" value="ECO:0007669"/>
    <property type="project" value="UniProtKB-KW"/>
</dbReference>
<gene>
    <name evidence="4" type="ORF">PQU92_14755</name>
</gene>
<dbReference type="InterPro" id="IPR041437">
    <property type="entry name" value="GH115_C"/>
</dbReference>
<dbReference type="InterPro" id="IPR031924">
    <property type="entry name" value="GH115"/>
</dbReference>
<proteinExistence type="predicted"/>
<evidence type="ECO:0000256" key="1">
    <source>
        <dbReference type="ARBA" id="ARBA00022801"/>
    </source>
</evidence>
<dbReference type="InterPro" id="IPR029018">
    <property type="entry name" value="Hex-like_dom2"/>
</dbReference>
<feature type="chain" id="PRO_5046233061" evidence="2">
    <location>
        <begin position="26"/>
        <end position="926"/>
    </location>
</feature>
<dbReference type="PANTHER" id="PTHR37842:SF2">
    <property type="entry name" value="GYLCOSYL HYDROLASE 115 C-TERMINAL DOMAIN-CONTAINING PROTEIN"/>
    <property type="match status" value="1"/>
</dbReference>
<dbReference type="Pfam" id="PF17829">
    <property type="entry name" value="GH115_C"/>
    <property type="match status" value="1"/>
</dbReference>
<keyword evidence="2" id="KW-0732">Signal</keyword>